<dbReference type="AlphaFoldDB" id="A0AAD8Y285"/>
<name>A0AAD8Y285_9STRA</name>
<sequence>MCRLVSVGAGQTYHLFGNNFGGTLGANTEKGCIEESVGGYQTMLWNKQNSNDALFQCLNHYLRTDEVLRMVNVTPYMESVVTNLTKTDYIGRRGYSRRDLDWSTLSFFHWSDLALKSTGILESAGITTSEETVGSMLRLMSAVKNGNNTALTKCVEGLRPPMSRKTNNTSEEERIWKETGAYLSASTMQQSPSSLLRSFPGSLHGVLPPSPTAIYSVNALLGTVVNVDSEAYYPGCTAYWNAMLRHQDEGAPPKNAFVETDLEANSNGTIFASLKKTPHILRNEIIKTCAEDESKCPYPTYDLVIDVTQVFCGAFFHWIIETWPRIGPFLDGLLAENMPKNFAIRVGCVSSLEEFHPQFFDLAGLENITLISGEPPVFAKEVIVPTEGFSHSPLLNYWNLVVMRQKVIANLEPIEKSEYKTVLVIIRDASRRPDTFIFNNKFLKELSDGLPDIYKVVPFRSSDKEMMVCMACQARAFTTADVIIGSHGAGLSHTLFAPRGAVVMERVAKGDSGIYSELAFMLGMKYFPMDIEERSSAIYIDLITFADGY</sequence>
<keyword evidence="3" id="KW-0325">Glycoprotein</keyword>
<dbReference type="GO" id="GO:0016757">
    <property type="term" value="F:glycosyltransferase activity"/>
    <property type="evidence" value="ECO:0007669"/>
    <property type="project" value="UniProtKB-KW"/>
</dbReference>
<keyword evidence="6" id="KW-1185">Reference proteome</keyword>
<dbReference type="PANTHER" id="PTHR20961">
    <property type="entry name" value="GLYCOSYLTRANSFERASE"/>
    <property type="match status" value="1"/>
</dbReference>
<keyword evidence="2" id="KW-0808">Transferase</keyword>
<dbReference type="InterPro" id="IPR049625">
    <property type="entry name" value="Glyco_transf_61_cat"/>
</dbReference>
<proteinExistence type="predicted"/>
<evidence type="ECO:0000256" key="2">
    <source>
        <dbReference type="ARBA" id="ARBA00022679"/>
    </source>
</evidence>
<protein>
    <recommendedName>
        <fullName evidence="4">Glycosyltransferase 61 catalytic domain-containing protein</fullName>
    </recommendedName>
</protein>
<accession>A0AAD8Y285</accession>
<organism evidence="5 6">
    <name type="scientific">Skeletonema marinoi</name>
    <dbReference type="NCBI Taxonomy" id="267567"/>
    <lineage>
        <taxon>Eukaryota</taxon>
        <taxon>Sar</taxon>
        <taxon>Stramenopiles</taxon>
        <taxon>Ochrophyta</taxon>
        <taxon>Bacillariophyta</taxon>
        <taxon>Coscinodiscophyceae</taxon>
        <taxon>Thalassiosirophycidae</taxon>
        <taxon>Thalassiosirales</taxon>
        <taxon>Skeletonemataceae</taxon>
        <taxon>Skeletonema</taxon>
        <taxon>Skeletonema marinoi-dohrnii complex</taxon>
    </lineage>
</organism>
<evidence type="ECO:0000313" key="6">
    <source>
        <dbReference type="Proteomes" id="UP001224775"/>
    </source>
</evidence>
<gene>
    <name evidence="5" type="ORF">QTG54_011792</name>
</gene>
<dbReference type="InterPro" id="IPR007657">
    <property type="entry name" value="Glycosyltransferase_61"/>
</dbReference>
<evidence type="ECO:0000259" key="4">
    <source>
        <dbReference type="Pfam" id="PF04577"/>
    </source>
</evidence>
<dbReference type="PANTHER" id="PTHR20961:SF124">
    <property type="entry name" value="GLYCOSYLTRANSFERASE"/>
    <property type="match status" value="1"/>
</dbReference>
<reference evidence="5" key="1">
    <citation type="submission" date="2023-06" db="EMBL/GenBank/DDBJ databases">
        <title>Survivors Of The Sea: Transcriptome response of Skeletonema marinoi to long-term dormancy.</title>
        <authorList>
            <person name="Pinder M.I.M."/>
            <person name="Kourtchenko O."/>
            <person name="Robertson E.K."/>
            <person name="Larsson T."/>
            <person name="Maumus F."/>
            <person name="Osuna-Cruz C.M."/>
            <person name="Vancaester E."/>
            <person name="Stenow R."/>
            <person name="Vandepoele K."/>
            <person name="Ploug H."/>
            <person name="Bruchert V."/>
            <person name="Godhe A."/>
            <person name="Topel M."/>
        </authorList>
    </citation>
    <scope>NUCLEOTIDE SEQUENCE</scope>
    <source>
        <strain evidence="5">R05AC</strain>
    </source>
</reference>
<evidence type="ECO:0000256" key="3">
    <source>
        <dbReference type="ARBA" id="ARBA00023180"/>
    </source>
</evidence>
<evidence type="ECO:0000256" key="1">
    <source>
        <dbReference type="ARBA" id="ARBA00022676"/>
    </source>
</evidence>
<dbReference type="Pfam" id="PF04577">
    <property type="entry name" value="Glyco_transf_61"/>
    <property type="match status" value="1"/>
</dbReference>
<evidence type="ECO:0000313" key="5">
    <source>
        <dbReference type="EMBL" id="KAK1737506.1"/>
    </source>
</evidence>
<comment type="caution">
    <text evidence="5">The sequence shown here is derived from an EMBL/GenBank/DDBJ whole genome shotgun (WGS) entry which is preliminary data.</text>
</comment>
<feature type="domain" description="Glycosyltransferase 61 catalytic" evidence="4">
    <location>
        <begin position="315"/>
        <end position="504"/>
    </location>
</feature>
<keyword evidence="1" id="KW-0328">Glycosyltransferase</keyword>
<dbReference type="EMBL" id="JATAAI010000025">
    <property type="protein sequence ID" value="KAK1737506.1"/>
    <property type="molecule type" value="Genomic_DNA"/>
</dbReference>
<dbReference type="Proteomes" id="UP001224775">
    <property type="component" value="Unassembled WGS sequence"/>
</dbReference>